<dbReference type="EMBL" id="FXTH01000006">
    <property type="protein sequence ID" value="SMO59606.1"/>
    <property type="molecule type" value="Genomic_DNA"/>
</dbReference>
<name>A0A521CJI7_9BACT</name>
<proteinExistence type="predicted"/>
<evidence type="ECO:0000313" key="3">
    <source>
        <dbReference type="Proteomes" id="UP000317593"/>
    </source>
</evidence>
<keyword evidence="3" id="KW-1185">Reference proteome</keyword>
<organism evidence="2 3">
    <name type="scientific">Fodinibius sediminis</name>
    <dbReference type="NCBI Taxonomy" id="1214077"/>
    <lineage>
        <taxon>Bacteria</taxon>
        <taxon>Pseudomonadati</taxon>
        <taxon>Balneolota</taxon>
        <taxon>Balneolia</taxon>
        <taxon>Balneolales</taxon>
        <taxon>Balneolaceae</taxon>
        <taxon>Fodinibius</taxon>
    </lineage>
</organism>
<dbReference type="Proteomes" id="UP000317593">
    <property type="component" value="Unassembled WGS sequence"/>
</dbReference>
<evidence type="ECO:0000313" key="2">
    <source>
        <dbReference type="EMBL" id="SMO59606.1"/>
    </source>
</evidence>
<dbReference type="AlphaFoldDB" id="A0A521CJI7"/>
<accession>A0A521CJI7</accession>
<dbReference type="RefSeq" id="WP_142714116.1">
    <property type="nucleotide sequence ID" value="NZ_FXTH01000006.1"/>
</dbReference>
<feature type="region of interest" description="Disordered" evidence="1">
    <location>
        <begin position="85"/>
        <end position="108"/>
    </location>
</feature>
<evidence type="ECO:0000256" key="1">
    <source>
        <dbReference type="SAM" id="MobiDB-lite"/>
    </source>
</evidence>
<protein>
    <submittedName>
        <fullName evidence="2">Uncharacterized protein</fullName>
    </submittedName>
</protein>
<gene>
    <name evidence="2" type="ORF">SAMN06265218_106124</name>
</gene>
<sequence length="123" mass="14336">MQKRCRKILDLGQAILEEVQCPDPSIEAVRSLYDDRGREIAALEADMPHAADEISEKERNACRVLFDRMARLEKRLNEKLGQWKEQKRQDLESLHDHQEAASRYSDHADYEGGRRNIIDFKLG</sequence>
<reference evidence="2 3" key="1">
    <citation type="submission" date="2017-05" db="EMBL/GenBank/DDBJ databases">
        <authorList>
            <person name="Varghese N."/>
            <person name="Submissions S."/>
        </authorList>
    </citation>
    <scope>NUCLEOTIDE SEQUENCE [LARGE SCALE GENOMIC DNA]</scope>
    <source>
        <strain evidence="2 3">DSM 21194</strain>
    </source>
</reference>